<evidence type="ECO:0000313" key="2">
    <source>
        <dbReference type="EMBL" id="RYL97412.1"/>
    </source>
</evidence>
<keyword evidence="1" id="KW-0812">Transmembrane</keyword>
<evidence type="ECO:0008006" key="4">
    <source>
        <dbReference type="Google" id="ProtNLM"/>
    </source>
</evidence>
<protein>
    <recommendedName>
        <fullName evidence="4">MFS transporter</fullName>
    </recommendedName>
</protein>
<name>A0A4Q4IVB3_9SPHN</name>
<sequence>MSNFLRTLAGAFATSLVQTRWANATRENQTELAGAMHQGQSTLDGMIAGGASPESARVMLTNIVEGQSVMLATLNTFAAIVMCFAVAAALIWLAPKPKGPIDTNAGH</sequence>
<gene>
    <name evidence="2" type="ORF">EWH08_19020</name>
</gene>
<proteinExistence type="predicted"/>
<keyword evidence="1" id="KW-1133">Transmembrane helix</keyword>
<organism evidence="2 3">
    <name type="scientific">Sphingobium indicum</name>
    <dbReference type="NCBI Taxonomy" id="332055"/>
    <lineage>
        <taxon>Bacteria</taxon>
        <taxon>Pseudomonadati</taxon>
        <taxon>Pseudomonadota</taxon>
        <taxon>Alphaproteobacteria</taxon>
        <taxon>Sphingomonadales</taxon>
        <taxon>Sphingomonadaceae</taxon>
        <taxon>Sphingobium</taxon>
    </lineage>
</organism>
<dbReference type="Proteomes" id="UP000292734">
    <property type="component" value="Unassembled WGS sequence"/>
</dbReference>
<evidence type="ECO:0000313" key="3">
    <source>
        <dbReference type="Proteomes" id="UP000292734"/>
    </source>
</evidence>
<keyword evidence="1" id="KW-0472">Membrane</keyword>
<reference evidence="2 3" key="1">
    <citation type="submission" date="2019-02" db="EMBL/GenBank/DDBJ databases">
        <authorList>
            <person name="Feng G."/>
        </authorList>
    </citation>
    <scope>NUCLEOTIDE SEQUENCE [LARGE SCALE GENOMIC DNA]</scope>
    <source>
        <strain evidence="2 3">DSM 26779</strain>
    </source>
</reference>
<dbReference type="EMBL" id="SEOM01000013">
    <property type="protein sequence ID" value="RYL97412.1"/>
    <property type="molecule type" value="Genomic_DNA"/>
</dbReference>
<feature type="transmembrane region" description="Helical" evidence="1">
    <location>
        <begin position="69"/>
        <end position="93"/>
    </location>
</feature>
<comment type="caution">
    <text evidence="2">The sequence shown here is derived from an EMBL/GenBank/DDBJ whole genome shotgun (WGS) entry which is preliminary data.</text>
</comment>
<dbReference type="AlphaFoldDB" id="A0A4Q4IVB3"/>
<accession>A0A4Q4IVB3</accession>
<evidence type="ECO:0000256" key="1">
    <source>
        <dbReference type="SAM" id="Phobius"/>
    </source>
</evidence>